<feature type="chain" id="PRO_5019186430" evidence="1">
    <location>
        <begin position="18"/>
        <end position="361"/>
    </location>
</feature>
<sequence length="361" mass="40222">MTVVVFLWLTFSFSSNAAEQQPVRFYAWGGSAEVNAYIEWASTELAAEHGIALEHVRVADISEAVTLLLAARPDEPVAIDLLWINGENFAALKQANRLLGELPRQVPNAVNLREDLNWQNDFGTPVDGYELPWGIAQLQLIVRSSRLETGQTILAPSQLLALAQQTPGRFSYPKPPSFHGTSWLKALAFQLLEQPEQLLEPAPQHAAEVLAPLWRYLDQLHPLLWRGGEEFPVTAARQRQLYNQGVVDNSVTFNPNEVAALQQQLKLAPDAVSVSLGSRALTNFHYLAVPVASQRQQAALQVIQFFLSAAAQQRKADPSGWGDPSVVRIDESQARLFPSHPEPHVSWNHALEQGWLARYQR</sequence>
<dbReference type="InterPro" id="IPR027020">
    <property type="entry name" value="YnjB"/>
</dbReference>
<protein>
    <submittedName>
        <fullName evidence="2">ABC transporter substrate-binding protein</fullName>
    </submittedName>
</protein>
<dbReference type="InterPro" id="IPR006059">
    <property type="entry name" value="SBP"/>
</dbReference>
<dbReference type="AlphaFoldDB" id="A0A432YGY3"/>
<feature type="signal peptide" evidence="1">
    <location>
        <begin position="1"/>
        <end position="17"/>
    </location>
</feature>
<organism evidence="2 3">
    <name type="scientific">Pseudidiomarina insulisalsae</name>
    <dbReference type="NCBI Taxonomy" id="575789"/>
    <lineage>
        <taxon>Bacteria</taxon>
        <taxon>Pseudomonadati</taxon>
        <taxon>Pseudomonadota</taxon>
        <taxon>Gammaproteobacteria</taxon>
        <taxon>Alteromonadales</taxon>
        <taxon>Idiomarinaceae</taxon>
        <taxon>Pseudidiomarina</taxon>
    </lineage>
</organism>
<keyword evidence="1" id="KW-0732">Signal</keyword>
<dbReference type="PANTHER" id="PTHR42779">
    <property type="entry name" value="PROTEIN YNJB"/>
    <property type="match status" value="1"/>
</dbReference>
<evidence type="ECO:0000313" key="3">
    <source>
        <dbReference type="Proteomes" id="UP000288259"/>
    </source>
</evidence>
<evidence type="ECO:0000313" key="2">
    <source>
        <dbReference type="EMBL" id="RUO60219.1"/>
    </source>
</evidence>
<evidence type="ECO:0000256" key="1">
    <source>
        <dbReference type="SAM" id="SignalP"/>
    </source>
</evidence>
<dbReference type="Gene3D" id="3.40.190.10">
    <property type="entry name" value="Periplasmic binding protein-like II"/>
    <property type="match status" value="2"/>
</dbReference>
<dbReference type="Pfam" id="PF13416">
    <property type="entry name" value="SBP_bac_8"/>
    <property type="match status" value="1"/>
</dbReference>
<dbReference type="EMBL" id="PIPY01000007">
    <property type="protein sequence ID" value="RUO60219.1"/>
    <property type="molecule type" value="Genomic_DNA"/>
</dbReference>
<gene>
    <name evidence="2" type="ORF">CWI71_07355</name>
</gene>
<dbReference type="Proteomes" id="UP000288259">
    <property type="component" value="Unassembled WGS sequence"/>
</dbReference>
<reference evidence="3" key="1">
    <citation type="journal article" date="2018" name="Front. Microbiol.">
        <title>Genome-Based Analysis Reveals the Taxonomy and Diversity of the Family Idiomarinaceae.</title>
        <authorList>
            <person name="Liu Y."/>
            <person name="Lai Q."/>
            <person name="Shao Z."/>
        </authorList>
    </citation>
    <scope>NUCLEOTIDE SEQUENCE [LARGE SCALE GENOMIC DNA]</scope>
    <source>
        <strain evidence="3">CVS-6</strain>
    </source>
</reference>
<name>A0A432YGY3_9GAMM</name>
<keyword evidence="3" id="KW-1185">Reference proteome</keyword>
<dbReference type="PANTHER" id="PTHR42779:SF1">
    <property type="entry name" value="PROTEIN YNJB"/>
    <property type="match status" value="1"/>
</dbReference>
<proteinExistence type="predicted"/>
<comment type="caution">
    <text evidence="2">The sequence shown here is derived from an EMBL/GenBank/DDBJ whole genome shotgun (WGS) entry which is preliminary data.</text>
</comment>
<accession>A0A432YGY3</accession>
<dbReference type="SUPFAM" id="SSF53850">
    <property type="entry name" value="Periplasmic binding protein-like II"/>
    <property type="match status" value="1"/>
</dbReference>
<dbReference type="NCBIfam" id="NF008633">
    <property type="entry name" value="PRK11622.1"/>
    <property type="match status" value="1"/>
</dbReference>
<dbReference type="PIRSF" id="PIRSF029172">
    <property type="entry name" value="UCP029172_ABC_sbc_YnjB"/>
    <property type="match status" value="1"/>
</dbReference>